<reference evidence="8 9" key="1">
    <citation type="journal article" date="2004" name="Science">
        <title>The genome of the diatom Thalassiosira pseudonana: ecology, evolution, and metabolism.</title>
        <authorList>
            <person name="Armbrust E.V."/>
            <person name="Berges J.A."/>
            <person name="Bowler C."/>
            <person name="Green B.R."/>
            <person name="Martinez D."/>
            <person name="Putnam N.H."/>
            <person name="Zhou S."/>
            <person name="Allen A.E."/>
            <person name="Apt K.E."/>
            <person name="Bechner M."/>
            <person name="Brzezinski M.A."/>
            <person name="Chaal B.K."/>
            <person name="Chiovitti A."/>
            <person name="Davis A.K."/>
            <person name="Demarest M.S."/>
            <person name="Detter J.C."/>
            <person name="Glavina T."/>
            <person name="Goodstein D."/>
            <person name="Hadi M.Z."/>
            <person name="Hellsten U."/>
            <person name="Hildebrand M."/>
            <person name="Jenkins B.D."/>
            <person name="Jurka J."/>
            <person name="Kapitonov V.V."/>
            <person name="Kroger N."/>
            <person name="Lau W.W."/>
            <person name="Lane T.W."/>
            <person name="Larimer F.W."/>
            <person name="Lippmeier J.C."/>
            <person name="Lucas S."/>
            <person name="Medina M."/>
            <person name="Montsant A."/>
            <person name="Obornik M."/>
            <person name="Parker M.S."/>
            <person name="Palenik B."/>
            <person name="Pazour G.J."/>
            <person name="Richardson P.M."/>
            <person name="Rynearson T.A."/>
            <person name="Saito M.A."/>
            <person name="Schwartz D.C."/>
            <person name="Thamatrakoln K."/>
            <person name="Valentin K."/>
            <person name="Vardi A."/>
            <person name="Wilkerson F.P."/>
            <person name="Rokhsar D.S."/>
        </authorList>
    </citation>
    <scope>NUCLEOTIDE SEQUENCE [LARGE SCALE GENOMIC DNA]</scope>
    <source>
        <strain evidence="8 9">CCMP1335</strain>
    </source>
</reference>
<keyword evidence="5" id="KW-0966">Cell projection</keyword>
<dbReference type="PANTHER" id="PTHR43109">
    <property type="entry name" value="NUCLEOSIDE DIPHOSPHATE KINASE 7"/>
    <property type="match status" value="1"/>
</dbReference>
<dbReference type="RefSeq" id="XP_002288499.1">
    <property type="nucleotide sequence ID" value="XM_002288463.1"/>
</dbReference>
<dbReference type="PANTHER" id="PTHR43109:SF2">
    <property type="entry name" value="NUCLEOSIDE DIPHOSPHATE KINASE 7"/>
    <property type="match status" value="1"/>
</dbReference>
<evidence type="ECO:0000259" key="7">
    <source>
        <dbReference type="PROSITE" id="PS51336"/>
    </source>
</evidence>
<dbReference type="PROSITE" id="PS51336">
    <property type="entry name" value="DM10"/>
    <property type="match status" value="1"/>
</dbReference>
<evidence type="ECO:0000256" key="4">
    <source>
        <dbReference type="ARBA" id="ARBA00023212"/>
    </source>
</evidence>
<reference evidence="8 9" key="2">
    <citation type="journal article" date="2008" name="Nature">
        <title>The Phaeodactylum genome reveals the evolutionary history of diatom genomes.</title>
        <authorList>
            <person name="Bowler C."/>
            <person name="Allen A.E."/>
            <person name="Badger J.H."/>
            <person name="Grimwood J."/>
            <person name="Jabbari K."/>
            <person name="Kuo A."/>
            <person name="Maheswari U."/>
            <person name="Martens C."/>
            <person name="Maumus F."/>
            <person name="Otillar R.P."/>
            <person name="Rayko E."/>
            <person name="Salamov A."/>
            <person name="Vandepoele K."/>
            <person name="Beszteri B."/>
            <person name="Gruber A."/>
            <person name="Heijde M."/>
            <person name="Katinka M."/>
            <person name="Mock T."/>
            <person name="Valentin K."/>
            <person name="Verret F."/>
            <person name="Berges J.A."/>
            <person name="Brownlee C."/>
            <person name="Cadoret J.P."/>
            <person name="Chiovitti A."/>
            <person name="Choi C.J."/>
            <person name="Coesel S."/>
            <person name="De Martino A."/>
            <person name="Detter J.C."/>
            <person name="Durkin C."/>
            <person name="Falciatore A."/>
            <person name="Fournet J."/>
            <person name="Haruta M."/>
            <person name="Huysman M.J."/>
            <person name="Jenkins B.D."/>
            <person name="Jiroutova K."/>
            <person name="Jorgensen R.E."/>
            <person name="Joubert Y."/>
            <person name="Kaplan A."/>
            <person name="Kroger N."/>
            <person name="Kroth P.G."/>
            <person name="La Roche J."/>
            <person name="Lindquist E."/>
            <person name="Lommer M."/>
            <person name="Martin-Jezequel V."/>
            <person name="Lopez P.J."/>
            <person name="Lucas S."/>
            <person name="Mangogna M."/>
            <person name="McGinnis K."/>
            <person name="Medlin L.K."/>
            <person name="Montsant A."/>
            <person name="Oudot-Le Secq M.P."/>
            <person name="Napoli C."/>
            <person name="Obornik M."/>
            <person name="Parker M.S."/>
            <person name="Petit J.L."/>
            <person name="Porcel B.M."/>
            <person name="Poulsen N."/>
            <person name="Robison M."/>
            <person name="Rychlewski L."/>
            <person name="Rynearson T.A."/>
            <person name="Schmutz J."/>
            <person name="Shapiro H."/>
            <person name="Siaut M."/>
            <person name="Stanley M."/>
            <person name="Sussman M.R."/>
            <person name="Taylor A.R."/>
            <person name="Vardi A."/>
            <person name="von Dassow P."/>
            <person name="Vyverman W."/>
            <person name="Willis A."/>
            <person name="Wyrwicz L.S."/>
            <person name="Rokhsar D.S."/>
            <person name="Weissenbach J."/>
            <person name="Armbrust E.V."/>
            <person name="Green B.R."/>
            <person name="Van de Peer Y."/>
            <person name="Grigoriev I.V."/>
        </authorList>
    </citation>
    <scope>NUCLEOTIDE SEQUENCE [LARGE SCALE GENOMIC DNA]</scope>
    <source>
        <strain evidence="8 9">CCMP1335</strain>
    </source>
</reference>
<comment type="subcellular location">
    <subcellularLocation>
        <location evidence="1">Cell projection</location>
        <location evidence="1">Cilium</location>
    </subcellularLocation>
    <subcellularLocation>
        <location evidence="2">Cytoplasm</location>
        <location evidence="2">Cytoskeleton</location>
    </subcellularLocation>
</comment>
<dbReference type="EMBL" id="CM000640">
    <property type="protein sequence ID" value="EED93935.1"/>
    <property type="molecule type" value="Genomic_DNA"/>
</dbReference>
<dbReference type="InterPro" id="IPR036850">
    <property type="entry name" value="NDK-like_dom_sf"/>
</dbReference>
<dbReference type="HOGENOM" id="CLU_060216_3_1_1"/>
<dbReference type="STRING" id="35128.B8BYR7"/>
<dbReference type="OMA" id="VCMCLEI"/>
<keyword evidence="9" id="KW-1185">Reference proteome</keyword>
<evidence type="ECO:0000256" key="5">
    <source>
        <dbReference type="ARBA" id="ARBA00023273"/>
    </source>
</evidence>
<feature type="domain" description="DM10" evidence="7">
    <location>
        <begin position="4"/>
        <end position="124"/>
    </location>
</feature>
<gene>
    <name evidence="8" type="primary">NDK4</name>
    <name evidence="8" type="ORF">THAPSDRAFT_3779</name>
</gene>
<dbReference type="GO" id="GO:0005879">
    <property type="term" value="C:axonemal microtubule"/>
    <property type="evidence" value="ECO:0000318"/>
    <property type="project" value="GO_Central"/>
</dbReference>
<evidence type="ECO:0000256" key="3">
    <source>
        <dbReference type="ARBA" id="ARBA00022490"/>
    </source>
</evidence>
<dbReference type="Proteomes" id="UP000001449">
    <property type="component" value="Chromosome 3"/>
</dbReference>
<dbReference type="GeneID" id="7445329"/>
<proteinExistence type="inferred from homology"/>
<name>B8BYR7_THAPS</name>
<evidence type="ECO:0000313" key="8">
    <source>
        <dbReference type="EMBL" id="EED93935.1"/>
    </source>
</evidence>
<evidence type="ECO:0000256" key="2">
    <source>
        <dbReference type="ARBA" id="ARBA00004245"/>
    </source>
</evidence>
<dbReference type="PaxDb" id="35128-Thaps3779"/>
<dbReference type="PROSITE" id="PS51374">
    <property type="entry name" value="NDPK_LIKE"/>
    <property type="match status" value="1"/>
</dbReference>
<dbReference type="SMART" id="SM00562">
    <property type="entry name" value="NDK"/>
    <property type="match status" value="1"/>
</dbReference>
<keyword evidence="8" id="KW-0418">Kinase</keyword>
<dbReference type="eggNOG" id="KOG0888">
    <property type="taxonomic scope" value="Eukaryota"/>
</dbReference>
<dbReference type="GO" id="GO:0004550">
    <property type="term" value="F:nucleoside diphosphate kinase activity"/>
    <property type="evidence" value="ECO:0007669"/>
    <property type="project" value="UniProtKB-EC"/>
</dbReference>
<dbReference type="AlphaFoldDB" id="B8BYR7"/>
<accession>B8BYR7</accession>
<dbReference type="EC" id="2.7.4.6" evidence="8"/>
<dbReference type="SMART" id="SM00676">
    <property type="entry name" value="DM10"/>
    <property type="match status" value="1"/>
</dbReference>
<protein>
    <submittedName>
        <fullName evidence="8">Probable nuceloside diphosphate kinase</fullName>
        <ecNumber evidence="8">2.7.4.6</ecNumber>
    </submittedName>
</protein>
<dbReference type="InterPro" id="IPR006602">
    <property type="entry name" value="DM10_dom"/>
</dbReference>
<dbReference type="KEGG" id="tps:THAPSDRAFT_3779"/>
<dbReference type="FunFam" id="3.30.70.141:FF:000004">
    <property type="entry name" value="Nucleoside diphosphate kinase 7"/>
    <property type="match status" value="1"/>
</dbReference>
<comment type="similarity">
    <text evidence="6">Belongs to the NDK family.</text>
</comment>
<keyword evidence="3" id="KW-0963">Cytoplasm</keyword>
<evidence type="ECO:0000256" key="1">
    <source>
        <dbReference type="ARBA" id="ARBA00004138"/>
    </source>
</evidence>
<dbReference type="CDD" id="cd04412">
    <property type="entry name" value="NDPk7B"/>
    <property type="match status" value="1"/>
</dbReference>
<dbReference type="InterPro" id="IPR037993">
    <property type="entry name" value="NDPk7B"/>
</dbReference>
<organism evidence="8 9">
    <name type="scientific">Thalassiosira pseudonana</name>
    <name type="common">Marine diatom</name>
    <name type="synonym">Cyclotella nana</name>
    <dbReference type="NCBI Taxonomy" id="35128"/>
    <lineage>
        <taxon>Eukaryota</taxon>
        <taxon>Sar</taxon>
        <taxon>Stramenopiles</taxon>
        <taxon>Ochrophyta</taxon>
        <taxon>Bacillariophyta</taxon>
        <taxon>Coscinodiscophyceae</taxon>
        <taxon>Thalassiosirophycidae</taxon>
        <taxon>Thalassiosirales</taxon>
        <taxon>Thalassiosiraceae</taxon>
        <taxon>Thalassiosira</taxon>
    </lineage>
</organism>
<dbReference type="SUPFAM" id="SSF54919">
    <property type="entry name" value="Nucleoside diphosphate kinase, NDK"/>
    <property type="match status" value="2"/>
</dbReference>
<comment type="caution">
    <text evidence="6">Lacks conserved residue(s) required for the propagation of feature annotation.</text>
</comment>
<dbReference type="Gene3D" id="3.30.70.141">
    <property type="entry name" value="Nucleoside diphosphate kinase-like domain"/>
    <property type="match status" value="2"/>
</dbReference>
<evidence type="ECO:0000256" key="6">
    <source>
        <dbReference type="PROSITE-ProRule" id="PRU00706"/>
    </source>
</evidence>
<sequence>MEVNDRVLGFVAEWFDPHPQINKKYLLVRASSPPCRFVDLSTTLNPTLLSLPTFPPTQKYYCETSEVEMKDLSTNRKFLKKTKIPPSLKEADFFVGANIILLARDLKLIDYADPVTRRLMEDVDERTVVVLSPALYDSVGKIIALVENAGFTLVDLKSTCLGNNMVDLETAVELLQDIDFNVLTRPEPLVAMSFRGSNSIQSVNKLIQASSFVGLAYPRTLDEAVKFANYFLKQRPTTATFEECTCCIIKPHAIKERLVGTILDNVASRGFVVSAIQTFSLERATAAEFLEVYDGVVPEYKEMVDEMCSGPLVAMEIRLKPTEPHPDEVVEKFRAHCGPWDVSMAKELYSQTIRGLFGRDRIRNAIHCTDLPKDGVVEVEYFFKILTNSHYIDGWK</sequence>
<evidence type="ECO:0000313" key="9">
    <source>
        <dbReference type="Proteomes" id="UP000001449"/>
    </source>
</evidence>
<dbReference type="InterPro" id="IPR034907">
    <property type="entry name" value="NDK-like_dom"/>
</dbReference>
<keyword evidence="4" id="KW-0206">Cytoskeleton</keyword>
<keyword evidence="8" id="KW-0808">Transferase</keyword>
<dbReference type="Pfam" id="PF00334">
    <property type="entry name" value="NDK"/>
    <property type="match status" value="1"/>
</dbReference>
<dbReference type="InParanoid" id="B8BYR7"/>